<feature type="compositionally biased region" description="Basic and acidic residues" evidence="1">
    <location>
        <begin position="337"/>
        <end position="355"/>
    </location>
</feature>
<protein>
    <submittedName>
        <fullName evidence="2">Uncharacterized protein</fullName>
    </submittedName>
</protein>
<proteinExistence type="predicted"/>
<comment type="caution">
    <text evidence="2">The sequence shown here is derived from an EMBL/GenBank/DDBJ whole genome shotgun (WGS) entry which is preliminary data.</text>
</comment>
<feature type="compositionally biased region" description="Polar residues" evidence="1">
    <location>
        <begin position="307"/>
        <end position="318"/>
    </location>
</feature>
<dbReference type="AlphaFoldDB" id="A0A6L2JTI4"/>
<feature type="region of interest" description="Disordered" evidence="1">
    <location>
        <begin position="215"/>
        <end position="372"/>
    </location>
</feature>
<reference evidence="2" key="1">
    <citation type="journal article" date="2019" name="Sci. Rep.">
        <title>Draft genome of Tanacetum cinerariifolium, the natural source of mosquito coil.</title>
        <authorList>
            <person name="Yamashiro T."/>
            <person name="Shiraishi A."/>
            <person name="Satake H."/>
            <person name="Nakayama K."/>
        </authorList>
    </citation>
    <scope>NUCLEOTIDE SEQUENCE</scope>
</reference>
<feature type="compositionally biased region" description="Basic and acidic residues" evidence="1">
    <location>
        <begin position="257"/>
        <end position="267"/>
    </location>
</feature>
<feature type="compositionally biased region" description="Basic and acidic residues" evidence="1">
    <location>
        <begin position="226"/>
        <end position="235"/>
    </location>
</feature>
<name>A0A6L2JTI4_TANCI</name>
<evidence type="ECO:0000313" key="2">
    <source>
        <dbReference type="EMBL" id="GEU40323.1"/>
    </source>
</evidence>
<sequence length="372" mass="42390">MTSKAQQIELDNTLVILENLRIIGRCNMRIYLGMKPKEPTYQVMLDALALTTCYPTFLITAEVLIIYMHQFWATIIKHKSSYQFKINKKRFYVNVEVFRDILIICLKVPGKAFDEPPTEKEALSFICELGHTREINYITDVIVDHKSDSTISSEESPSKKKSTKAKKPPTKPKPSKKKAPIKADRGKSLNVLSEVALLEVSQIKEATKQSKKDFYISHTSGSGDGIHFESRVPNEKHHKTFGIDEGTGSKPGVPDIPKYDYEIDKESWGNSDEEDDDDEDDSEDVSGDNDDDDDDASDDERAESNRDQIPNSNQTIKQQAEEEEEEYDDTDEEKINDEEKTDKEEHDEVTKELYKDVNVNLGNKDADITHDD</sequence>
<feature type="region of interest" description="Disordered" evidence="1">
    <location>
        <begin position="149"/>
        <end position="184"/>
    </location>
</feature>
<feature type="compositionally biased region" description="Acidic residues" evidence="1">
    <location>
        <begin position="321"/>
        <end position="336"/>
    </location>
</feature>
<dbReference type="EMBL" id="BKCJ010001287">
    <property type="protein sequence ID" value="GEU40323.1"/>
    <property type="molecule type" value="Genomic_DNA"/>
</dbReference>
<evidence type="ECO:0000256" key="1">
    <source>
        <dbReference type="SAM" id="MobiDB-lite"/>
    </source>
</evidence>
<gene>
    <name evidence="2" type="ORF">Tci_012301</name>
</gene>
<feature type="compositionally biased region" description="Acidic residues" evidence="1">
    <location>
        <begin position="271"/>
        <end position="301"/>
    </location>
</feature>
<organism evidence="2">
    <name type="scientific">Tanacetum cinerariifolium</name>
    <name type="common">Dalmatian daisy</name>
    <name type="synonym">Chrysanthemum cinerariifolium</name>
    <dbReference type="NCBI Taxonomy" id="118510"/>
    <lineage>
        <taxon>Eukaryota</taxon>
        <taxon>Viridiplantae</taxon>
        <taxon>Streptophyta</taxon>
        <taxon>Embryophyta</taxon>
        <taxon>Tracheophyta</taxon>
        <taxon>Spermatophyta</taxon>
        <taxon>Magnoliopsida</taxon>
        <taxon>eudicotyledons</taxon>
        <taxon>Gunneridae</taxon>
        <taxon>Pentapetalae</taxon>
        <taxon>asterids</taxon>
        <taxon>campanulids</taxon>
        <taxon>Asterales</taxon>
        <taxon>Asteraceae</taxon>
        <taxon>Asteroideae</taxon>
        <taxon>Anthemideae</taxon>
        <taxon>Anthemidinae</taxon>
        <taxon>Tanacetum</taxon>
    </lineage>
</organism>
<accession>A0A6L2JTI4</accession>
<feature type="compositionally biased region" description="Basic residues" evidence="1">
    <location>
        <begin position="159"/>
        <end position="180"/>
    </location>
</feature>